<dbReference type="PROSITE" id="PS50020">
    <property type="entry name" value="WW_DOMAIN_2"/>
    <property type="match status" value="2"/>
</dbReference>
<evidence type="ECO:0000313" key="4">
    <source>
        <dbReference type="EMBL" id="RFN44425.1"/>
    </source>
</evidence>
<dbReference type="Pfam" id="PF00397">
    <property type="entry name" value="WW"/>
    <property type="match status" value="2"/>
</dbReference>
<dbReference type="InterPro" id="IPR036020">
    <property type="entry name" value="WW_dom_sf"/>
</dbReference>
<sequence length="1115" mass="121626">MASLGFSGGVPRENNAPEVYDEHLPEHVVGQTTSEGTHVAAQNVAKVETASQVIESPVGESKPSLICGMKRKIVYIVLAVVLLLIVAIIGGTVGGILGSRADSGSSTAEIAIATTSLDPSSTASSDETTIPTSSTDSSTADPTTSTTAEETTTLSPTTSTATSTSSAPCSEGTVAAGETQNYLGLSTAMESLYLRRQEFKAVLFLVQVKDIGHRRLFLFLIGLRLSSSTRRAVILLMSNSNRIKYNNSDLSLTILDSRFIPDINRVRVKSKMLNLPFSPLRVCSNSRCNRLSTFRNSNKCKPSIINPKHKRASNNNLIDRYLNSRTNNNHRHQSSMSRDNFNTYHPRNSCNHCHNSTPKGSNSSKCKPNILINLNPKRPSNNNLINPTGSVPNIAQQPAQPTPPNVHQTQTPPASSTPQLQHADPGQANINSSIADHGRPASIIGSSPGIATPATTVASVASPSVVSTPAWDPSAAPPIQQAPTVDIRRTSTGQPKLCNHCRKAIPLNVSVYTCLICSTAHIATSFCVWCFTSNAVNTSHNHDKSYYATESDPRVQPSVQDATTHIWTIRKNVSGRLWYTHNATGLKTHLKPTAAALSGFSGLPPGWDERRTPDGRTFYFNKRMGTSAWTKPANSLPDGWKELRTPDAVPFYVNEQLGLSTWDRPGQQPRQTKQGNKVVVRRRPAPGQPNTPQNVGDNILSATINAARLTGQGVESASRQVGKLGKKKNWRKLGRMLNQVNGINGDNSGSDGEYNDYNDDSGFGFGDDSGGYQDQQQGQFQQGFDYQQSSEQNFDFGDNQQQATFQQPTYEQQTTFEYSVQSGYEQSTFDQQPGQFSVTTEVSYTTESQPSFEQQTFEQQTFETQQDQYGQQMYEQQPGLQDQQQPMFEPMVNQESITVTSQTTDTFEPVPPNQQDNCMPQPVPQEPYIQPAPQPVYQAPIQQTYPAQQYVYEPGQVQMQQQQVTVSYQVPTYTFEPTPTTVPQQQPQPVQPIYIPNNQPEIITSDAHLVEVPGTPDTTTLVLNSGYGGNDILAGTSLAAGQNVVVSQPPQDDVVFQVTVEQTRSPLVQTTCGPEPVVVQEYSTAGKADTFVSVDAVAIENSFAATAANNCKDYI</sequence>
<keyword evidence="2" id="KW-1133">Transmembrane helix</keyword>
<evidence type="ECO:0000259" key="3">
    <source>
        <dbReference type="PROSITE" id="PS50020"/>
    </source>
</evidence>
<evidence type="ECO:0000313" key="5">
    <source>
        <dbReference type="Proteomes" id="UP000265631"/>
    </source>
</evidence>
<dbReference type="CDD" id="cd00201">
    <property type="entry name" value="WW"/>
    <property type="match status" value="2"/>
</dbReference>
<dbReference type="Proteomes" id="UP000265631">
    <property type="component" value="Unassembled WGS sequence"/>
</dbReference>
<comment type="caution">
    <text evidence="4">The sequence shown here is derived from an EMBL/GenBank/DDBJ whole genome shotgun (WGS) entry which is preliminary data.</text>
</comment>
<feature type="domain" description="WW" evidence="3">
    <location>
        <begin position="634"/>
        <end position="667"/>
    </location>
</feature>
<dbReference type="SMART" id="SM00456">
    <property type="entry name" value="WW"/>
    <property type="match status" value="3"/>
</dbReference>
<organism evidence="4 5">
    <name type="scientific">Fusarium flagelliforme</name>
    <dbReference type="NCBI Taxonomy" id="2675880"/>
    <lineage>
        <taxon>Eukaryota</taxon>
        <taxon>Fungi</taxon>
        <taxon>Dikarya</taxon>
        <taxon>Ascomycota</taxon>
        <taxon>Pezizomycotina</taxon>
        <taxon>Sordariomycetes</taxon>
        <taxon>Hypocreomycetidae</taxon>
        <taxon>Hypocreales</taxon>
        <taxon>Nectriaceae</taxon>
        <taxon>Fusarium</taxon>
        <taxon>Fusarium incarnatum-equiseti species complex</taxon>
    </lineage>
</organism>
<feature type="compositionally biased region" description="Polar residues" evidence="1">
    <location>
        <begin position="378"/>
        <end position="420"/>
    </location>
</feature>
<feature type="domain" description="WW" evidence="3">
    <location>
        <begin position="601"/>
        <end position="634"/>
    </location>
</feature>
<dbReference type="STRING" id="2594813.A0A395M979"/>
<protein>
    <submittedName>
        <fullName evidence="4">Tpa inducible protein</fullName>
    </submittedName>
</protein>
<feature type="compositionally biased region" description="Polar residues" evidence="1">
    <location>
        <begin position="354"/>
        <end position="366"/>
    </location>
</feature>
<feature type="compositionally biased region" description="Polar residues" evidence="1">
    <location>
        <begin position="688"/>
        <end position="697"/>
    </location>
</feature>
<evidence type="ECO:0000256" key="2">
    <source>
        <dbReference type="SAM" id="Phobius"/>
    </source>
</evidence>
<proteinExistence type="predicted"/>
<dbReference type="EMBL" id="PXXK01000431">
    <property type="protein sequence ID" value="RFN44425.1"/>
    <property type="molecule type" value="Genomic_DNA"/>
</dbReference>
<dbReference type="SUPFAM" id="SSF51045">
    <property type="entry name" value="WW domain"/>
    <property type="match status" value="2"/>
</dbReference>
<keyword evidence="2" id="KW-0812">Transmembrane</keyword>
<keyword evidence="2" id="KW-0472">Membrane</keyword>
<feature type="compositionally biased region" description="Low complexity" evidence="1">
    <location>
        <begin position="124"/>
        <end position="166"/>
    </location>
</feature>
<feature type="region of interest" description="Disordered" evidence="1">
    <location>
        <begin position="354"/>
        <end position="447"/>
    </location>
</feature>
<reference evidence="4 5" key="1">
    <citation type="journal article" date="2018" name="PLoS Pathog.">
        <title>Evolution of structural diversity of trichothecenes, a family of toxins produced by plant pathogenic and entomopathogenic fungi.</title>
        <authorList>
            <person name="Proctor R.H."/>
            <person name="McCormick S.P."/>
            <person name="Kim H.S."/>
            <person name="Cardoza R.E."/>
            <person name="Stanley A.M."/>
            <person name="Lindo L."/>
            <person name="Kelly A."/>
            <person name="Brown D.W."/>
            <person name="Lee T."/>
            <person name="Vaughan M.M."/>
            <person name="Alexander N.J."/>
            <person name="Busman M."/>
            <person name="Gutierrez S."/>
        </authorList>
    </citation>
    <scope>NUCLEOTIDE SEQUENCE [LARGE SCALE GENOMIC DNA]</scope>
    <source>
        <strain evidence="4 5">NRRL 13405</strain>
    </source>
</reference>
<feature type="region of interest" description="Disordered" evidence="1">
    <location>
        <begin position="660"/>
        <end position="697"/>
    </location>
</feature>
<keyword evidence="5" id="KW-1185">Reference proteome</keyword>
<accession>A0A395M979</accession>
<dbReference type="AlphaFoldDB" id="A0A395M979"/>
<dbReference type="Gene3D" id="2.20.70.10">
    <property type="match status" value="2"/>
</dbReference>
<feature type="region of interest" description="Disordered" evidence="1">
    <location>
        <begin position="117"/>
        <end position="172"/>
    </location>
</feature>
<dbReference type="PROSITE" id="PS01159">
    <property type="entry name" value="WW_DOMAIN_1"/>
    <property type="match status" value="1"/>
</dbReference>
<name>A0A395M979_9HYPO</name>
<dbReference type="InterPro" id="IPR001202">
    <property type="entry name" value="WW_dom"/>
</dbReference>
<feature type="transmembrane region" description="Helical" evidence="2">
    <location>
        <begin position="73"/>
        <end position="97"/>
    </location>
</feature>
<gene>
    <name evidence="4" type="ORF">FIE12Z_11337</name>
</gene>
<evidence type="ECO:0000256" key="1">
    <source>
        <dbReference type="SAM" id="MobiDB-lite"/>
    </source>
</evidence>